<evidence type="ECO:0000256" key="6">
    <source>
        <dbReference type="ARBA" id="ARBA00022741"/>
    </source>
</evidence>
<evidence type="ECO:0000259" key="12">
    <source>
        <dbReference type="PROSITE" id="PS50893"/>
    </source>
</evidence>
<dbReference type="PROSITE" id="PS00211">
    <property type="entry name" value="ABC_TRANSPORTER_1"/>
    <property type="match status" value="1"/>
</dbReference>
<keyword evidence="11" id="KW-0131">Cell cycle</keyword>
<dbReference type="PANTHER" id="PTHR43166">
    <property type="entry name" value="AMINO ACID IMPORT ATP-BINDING PROTEIN"/>
    <property type="match status" value="1"/>
</dbReference>
<evidence type="ECO:0000256" key="2">
    <source>
        <dbReference type="ARBA" id="ARBA00005417"/>
    </source>
</evidence>
<keyword evidence="14" id="KW-1185">Reference proteome</keyword>
<evidence type="ECO:0000256" key="1">
    <source>
        <dbReference type="ARBA" id="ARBA00002579"/>
    </source>
</evidence>
<dbReference type="GO" id="GO:0016887">
    <property type="term" value="F:ATP hydrolysis activity"/>
    <property type="evidence" value="ECO:0007669"/>
    <property type="project" value="InterPro"/>
</dbReference>
<accession>A0A345ULX2</accession>
<keyword evidence="7 11" id="KW-0067">ATP-binding</keyword>
<reference evidence="13 14" key="1">
    <citation type="submission" date="2018-03" db="EMBL/GenBank/DDBJ databases">
        <title>Phenotypic and genomic properties of Cyclonatronum proteinivorum gen. nov., sp. nov., a haloalkaliphilic bacteroidete from soda lakes possessing Na+-translocating rhodopsin.</title>
        <authorList>
            <person name="Toshchakov S.V."/>
            <person name="Korzhenkov A."/>
            <person name="Samarov N.I."/>
            <person name="Kublanov I.V."/>
            <person name="Muntyan M.S."/>
            <person name="Sorokin D.Y."/>
        </authorList>
    </citation>
    <scope>NUCLEOTIDE SEQUENCE [LARGE SCALE GENOMIC DNA]</scope>
    <source>
        <strain evidence="13 14">Omega</strain>
    </source>
</reference>
<evidence type="ECO:0000256" key="5">
    <source>
        <dbReference type="ARBA" id="ARBA00022475"/>
    </source>
</evidence>
<dbReference type="Pfam" id="PF00005">
    <property type="entry name" value="ABC_tran"/>
    <property type="match status" value="1"/>
</dbReference>
<dbReference type="InterPro" id="IPR050086">
    <property type="entry name" value="MetN_ABC_transporter-like"/>
</dbReference>
<evidence type="ECO:0000256" key="10">
    <source>
        <dbReference type="ARBA" id="ARBA00023136"/>
    </source>
</evidence>
<dbReference type="EMBL" id="CP027806">
    <property type="protein sequence ID" value="AXJ01474.1"/>
    <property type="molecule type" value="Genomic_DNA"/>
</dbReference>
<dbReference type="SUPFAM" id="SSF52540">
    <property type="entry name" value="P-loop containing nucleoside triphosphate hydrolases"/>
    <property type="match status" value="1"/>
</dbReference>
<dbReference type="InterPro" id="IPR017871">
    <property type="entry name" value="ABC_transporter-like_CS"/>
</dbReference>
<dbReference type="KEGG" id="cprv:CYPRO_2226"/>
<keyword evidence="4" id="KW-0813">Transport</keyword>
<dbReference type="PANTHER" id="PTHR43166:SF30">
    <property type="entry name" value="METHIONINE IMPORT ATP-BINDING PROTEIN METN"/>
    <property type="match status" value="1"/>
</dbReference>
<keyword evidence="8" id="KW-1278">Translocase</keyword>
<comment type="subcellular location">
    <subcellularLocation>
        <location evidence="11">Cell membrane</location>
        <topology evidence="11">Peripheral membrane protein</topology>
        <orientation evidence="11">Cytoplasmic side</orientation>
    </subcellularLocation>
</comment>
<keyword evidence="6 11" id="KW-0547">Nucleotide-binding</keyword>
<dbReference type="OrthoDB" id="1114670at2"/>
<evidence type="ECO:0000313" key="14">
    <source>
        <dbReference type="Proteomes" id="UP000254808"/>
    </source>
</evidence>
<evidence type="ECO:0000256" key="3">
    <source>
        <dbReference type="ARBA" id="ARBA00020019"/>
    </source>
</evidence>
<dbReference type="AlphaFoldDB" id="A0A345ULX2"/>
<dbReference type="GO" id="GO:0005524">
    <property type="term" value="F:ATP binding"/>
    <property type="evidence" value="ECO:0007669"/>
    <property type="project" value="UniProtKB-UniRule"/>
</dbReference>
<dbReference type="GO" id="GO:0006865">
    <property type="term" value="P:amino acid transport"/>
    <property type="evidence" value="ECO:0007669"/>
    <property type="project" value="UniProtKB-KW"/>
</dbReference>
<dbReference type="GO" id="GO:0051301">
    <property type="term" value="P:cell division"/>
    <property type="evidence" value="ECO:0007669"/>
    <property type="project" value="UniProtKB-UniRule"/>
</dbReference>
<evidence type="ECO:0000313" key="13">
    <source>
        <dbReference type="EMBL" id="AXJ01474.1"/>
    </source>
</evidence>
<evidence type="ECO:0000256" key="7">
    <source>
        <dbReference type="ARBA" id="ARBA00022840"/>
    </source>
</evidence>
<organism evidence="13 14">
    <name type="scientific">Cyclonatronum proteinivorum</name>
    <dbReference type="NCBI Taxonomy" id="1457365"/>
    <lineage>
        <taxon>Bacteria</taxon>
        <taxon>Pseudomonadati</taxon>
        <taxon>Balneolota</taxon>
        <taxon>Balneolia</taxon>
        <taxon>Balneolales</taxon>
        <taxon>Cyclonatronaceae</taxon>
        <taxon>Cyclonatronum</taxon>
    </lineage>
</organism>
<dbReference type="RefSeq" id="WP_114984655.1">
    <property type="nucleotide sequence ID" value="NZ_CP027806.1"/>
</dbReference>
<protein>
    <recommendedName>
        <fullName evidence="3 11">Cell division ATP-binding protein FtsE</fullName>
    </recommendedName>
</protein>
<keyword evidence="10 11" id="KW-0472">Membrane</keyword>
<evidence type="ECO:0000256" key="8">
    <source>
        <dbReference type="ARBA" id="ARBA00022967"/>
    </source>
</evidence>
<dbReference type="GO" id="GO:0005886">
    <property type="term" value="C:plasma membrane"/>
    <property type="evidence" value="ECO:0007669"/>
    <property type="project" value="UniProtKB-SubCell"/>
</dbReference>
<dbReference type="FunFam" id="3.40.50.300:FF:000056">
    <property type="entry name" value="Cell division ATP-binding protein FtsE"/>
    <property type="match status" value="1"/>
</dbReference>
<dbReference type="InterPro" id="IPR003439">
    <property type="entry name" value="ABC_transporter-like_ATP-bd"/>
</dbReference>
<dbReference type="PROSITE" id="PS50893">
    <property type="entry name" value="ABC_TRANSPORTER_2"/>
    <property type="match status" value="1"/>
</dbReference>
<dbReference type="SMART" id="SM00382">
    <property type="entry name" value="AAA"/>
    <property type="match status" value="1"/>
</dbReference>
<keyword evidence="11 13" id="KW-0132">Cell division</keyword>
<dbReference type="InterPro" id="IPR027417">
    <property type="entry name" value="P-loop_NTPase"/>
</dbReference>
<name>A0A345ULX2_9BACT</name>
<gene>
    <name evidence="11" type="primary">ftsE</name>
    <name evidence="13" type="ORF">CYPRO_2226</name>
</gene>
<proteinExistence type="inferred from homology"/>
<evidence type="ECO:0000256" key="4">
    <source>
        <dbReference type="ARBA" id="ARBA00022448"/>
    </source>
</evidence>
<keyword evidence="5 11" id="KW-1003">Cell membrane</keyword>
<feature type="domain" description="ABC transporter" evidence="12">
    <location>
        <begin position="7"/>
        <end position="227"/>
    </location>
</feature>
<dbReference type="InterPro" id="IPR003593">
    <property type="entry name" value="AAA+_ATPase"/>
</dbReference>
<dbReference type="NCBIfam" id="TIGR02673">
    <property type="entry name" value="FtsE"/>
    <property type="match status" value="1"/>
</dbReference>
<comment type="function">
    <text evidence="1">Part of the ABC transporter FtsEX involved in cellular division. Important for assembly or stability of the septal ring.</text>
</comment>
<keyword evidence="9" id="KW-0029">Amino-acid transport</keyword>
<comment type="subunit">
    <text evidence="11">Homodimer. Forms a membrane-associated complex with FtsX.</text>
</comment>
<dbReference type="Proteomes" id="UP000254808">
    <property type="component" value="Chromosome"/>
</dbReference>
<dbReference type="Gene3D" id="3.40.50.300">
    <property type="entry name" value="P-loop containing nucleotide triphosphate hydrolases"/>
    <property type="match status" value="1"/>
</dbReference>
<sequence length="227" mass="25424">MPEESVIEFSNVTLGFNGKDIIKDLDFSLGNGEFCYLIGATGSGKSSLLRLIYRDHMPDYGDVFAAGEHVTRLKEKDIPFLRRKLGIVFQDFQLLPDRNVYDNVAFALEVTGHKRSFIKQRALECLAMVGLSHKHSNMPGDLSGGEQQRVVIARALANEPRIMLADEPTGNLDPEASQSIMELLMQINNRGMAILMVTHNYDIVRQFPARTVKLEHKNLTELPPGKV</sequence>
<comment type="similarity">
    <text evidence="2 11">Belongs to the ABC transporter superfamily.</text>
</comment>
<evidence type="ECO:0000256" key="9">
    <source>
        <dbReference type="ARBA" id="ARBA00022970"/>
    </source>
</evidence>
<evidence type="ECO:0000256" key="11">
    <source>
        <dbReference type="RuleBase" id="RU365094"/>
    </source>
</evidence>
<dbReference type="InterPro" id="IPR005286">
    <property type="entry name" value="Cell_div_FtsE"/>
</dbReference>